<keyword evidence="2" id="KW-0812">Transmembrane</keyword>
<evidence type="ECO:0000259" key="3">
    <source>
        <dbReference type="Pfam" id="PF20684"/>
    </source>
</evidence>
<proteinExistence type="predicted"/>
<evidence type="ECO:0000313" key="5">
    <source>
        <dbReference type="Proteomes" id="UP000002762"/>
    </source>
</evidence>
<evidence type="ECO:0000313" key="4">
    <source>
        <dbReference type="EMBL" id="EJP66272.1"/>
    </source>
</evidence>
<feature type="transmembrane region" description="Helical" evidence="2">
    <location>
        <begin position="179"/>
        <end position="202"/>
    </location>
</feature>
<organism evidence="4 5">
    <name type="scientific">Beauveria bassiana (strain ARSEF 2860)</name>
    <name type="common">White muscardine disease fungus</name>
    <name type="synonym">Tritirachium shiotae</name>
    <dbReference type="NCBI Taxonomy" id="655819"/>
    <lineage>
        <taxon>Eukaryota</taxon>
        <taxon>Fungi</taxon>
        <taxon>Dikarya</taxon>
        <taxon>Ascomycota</taxon>
        <taxon>Pezizomycotina</taxon>
        <taxon>Sordariomycetes</taxon>
        <taxon>Hypocreomycetidae</taxon>
        <taxon>Hypocreales</taxon>
        <taxon>Cordycipitaceae</taxon>
        <taxon>Beauveria</taxon>
    </lineage>
</organism>
<dbReference type="PANTHER" id="PTHR39614:SF2">
    <property type="entry name" value="INTEGRAL MEMBRANE PROTEIN"/>
    <property type="match status" value="1"/>
</dbReference>
<dbReference type="InterPro" id="IPR049326">
    <property type="entry name" value="Rhodopsin_dom_fungi"/>
</dbReference>
<accession>J4UMV3</accession>
<feature type="compositionally biased region" description="Basic and acidic residues" evidence="1">
    <location>
        <begin position="373"/>
        <end position="382"/>
    </location>
</feature>
<feature type="transmembrane region" description="Helical" evidence="2">
    <location>
        <begin position="100"/>
        <end position="122"/>
    </location>
</feature>
<dbReference type="Proteomes" id="UP000002762">
    <property type="component" value="Unassembled WGS sequence"/>
</dbReference>
<feature type="transmembrane region" description="Helical" evidence="2">
    <location>
        <begin position="24"/>
        <end position="45"/>
    </location>
</feature>
<dbReference type="GeneID" id="19887777"/>
<gene>
    <name evidence="4" type="ORF">BBA_04765</name>
</gene>
<feature type="transmembrane region" description="Helical" evidence="2">
    <location>
        <begin position="214"/>
        <end position="234"/>
    </location>
</feature>
<feature type="transmembrane region" description="Helical" evidence="2">
    <location>
        <begin position="134"/>
        <end position="155"/>
    </location>
</feature>
<protein>
    <submittedName>
        <fullName evidence="4">Integral membrane protein</fullName>
    </submittedName>
</protein>
<dbReference type="HOGENOM" id="CLU_036632_1_0_1"/>
<keyword evidence="2" id="KW-0472">Membrane</keyword>
<dbReference type="OrthoDB" id="3918601at2759"/>
<feature type="transmembrane region" description="Helical" evidence="2">
    <location>
        <begin position="57"/>
        <end position="80"/>
    </location>
</feature>
<keyword evidence="2" id="KW-1133">Transmembrane helix</keyword>
<dbReference type="EMBL" id="JH725160">
    <property type="protein sequence ID" value="EJP66272.1"/>
    <property type="molecule type" value="Genomic_DNA"/>
</dbReference>
<feature type="region of interest" description="Disordered" evidence="1">
    <location>
        <begin position="329"/>
        <end position="389"/>
    </location>
</feature>
<evidence type="ECO:0000256" key="1">
    <source>
        <dbReference type="SAM" id="MobiDB-lite"/>
    </source>
</evidence>
<sequence>MQVQTFGDGPRFSPVTSSDHAGQLWIVTILALVYSTLVSTARAYVKYKMFGIDDILIAFATILQLAQCIAIFVGLGTGGLGKFNSITTPAQWATSSKSTLAAIILGFLTMCLSKCSLLALVLRIIGRKTGKSRPICIAMMVVSALWGVGSCVAYLSNCRADTLLTPDNITQCPGQETRWAVITAIDIFTEVAAWLLMVELTWNVNMSAARKLQVIMAFSFRLPLAVLAGLHLFYFHRYPSAAEPQFAVIDSLLFQQAMISWSLISATVPNLKNFLKSFSLGMGFPLAYDDTMTGSGGAYAMRSFANSRSKGTAVGAGNTGVVSTTISARRRSDAGLPAQPSQQGWPAEGVLSGPAEGVLSGQATEGQSYATSSREHVDEDASSRTGSQDMIISKEIAWKITYEDRS</sequence>
<evidence type="ECO:0000256" key="2">
    <source>
        <dbReference type="SAM" id="Phobius"/>
    </source>
</evidence>
<name>J4UMV3_BEAB2</name>
<dbReference type="AlphaFoldDB" id="J4UMV3"/>
<dbReference type="STRING" id="655819.J4UMV3"/>
<dbReference type="PANTHER" id="PTHR39614">
    <property type="entry name" value="INTEGRAL MEMBRANE PROTEIN"/>
    <property type="match status" value="1"/>
</dbReference>
<keyword evidence="5" id="KW-1185">Reference proteome</keyword>
<dbReference type="RefSeq" id="XP_008598084.1">
    <property type="nucleotide sequence ID" value="XM_008599862.1"/>
</dbReference>
<feature type="compositionally biased region" description="Polar residues" evidence="1">
    <location>
        <begin position="361"/>
        <end position="372"/>
    </location>
</feature>
<feature type="domain" description="Rhodopsin" evidence="3">
    <location>
        <begin position="45"/>
        <end position="276"/>
    </location>
</feature>
<reference evidence="4 5" key="1">
    <citation type="journal article" date="2012" name="Sci. Rep.">
        <title>Genomic perspectives on the evolution of fungal entomopathogenicity in Beauveria bassiana.</title>
        <authorList>
            <person name="Xiao G."/>
            <person name="Ying S.H."/>
            <person name="Zheng P."/>
            <person name="Wang Z.L."/>
            <person name="Zhang S."/>
            <person name="Xie X.Q."/>
            <person name="Shang Y."/>
            <person name="St Leger R.J."/>
            <person name="Zhao G.P."/>
            <person name="Wang C."/>
            <person name="Feng M.G."/>
        </authorList>
    </citation>
    <scope>NUCLEOTIDE SEQUENCE [LARGE SCALE GENOMIC DNA]</scope>
    <source>
        <strain evidence="4 5">ARSEF 2860</strain>
    </source>
</reference>
<dbReference type="Pfam" id="PF20684">
    <property type="entry name" value="Fung_rhodopsin"/>
    <property type="match status" value="1"/>
</dbReference>
<dbReference type="InParanoid" id="J4UMV3"/>